<feature type="compositionally biased region" description="Basic and acidic residues" evidence="5">
    <location>
        <begin position="78"/>
        <end position="112"/>
    </location>
</feature>
<reference evidence="6" key="2">
    <citation type="submission" date="2023-01" db="EMBL/GenBank/DDBJ databases">
        <authorList>
            <person name="Petersen C."/>
        </authorList>
    </citation>
    <scope>NUCLEOTIDE SEQUENCE</scope>
    <source>
        <strain evidence="6">IBT 17514</strain>
    </source>
</reference>
<comment type="subcellular location">
    <subcellularLocation>
        <location evidence="1">Nucleus</location>
    </subcellularLocation>
</comment>
<feature type="compositionally biased region" description="Basic and acidic residues" evidence="5">
    <location>
        <begin position="318"/>
        <end position="355"/>
    </location>
</feature>
<feature type="compositionally biased region" description="Gly residues" evidence="5">
    <location>
        <begin position="113"/>
        <end position="148"/>
    </location>
</feature>
<keyword evidence="3" id="KW-0804">Transcription</keyword>
<feature type="compositionally biased region" description="Low complexity" evidence="5">
    <location>
        <begin position="427"/>
        <end position="442"/>
    </location>
</feature>
<keyword evidence="4" id="KW-0539">Nucleus</keyword>
<feature type="compositionally biased region" description="Basic residues" evidence="5">
    <location>
        <begin position="196"/>
        <end position="205"/>
    </location>
</feature>
<keyword evidence="7" id="KW-1185">Reference proteome</keyword>
<evidence type="ECO:0000313" key="7">
    <source>
        <dbReference type="Proteomes" id="UP001215712"/>
    </source>
</evidence>
<reference evidence="6" key="1">
    <citation type="journal article" date="2023" name="IMA Fungus">
        <title>Comparative genomic study of the Penicillium genus elucidates a diverse pangenome and 15 lateral gene transfer events.</title>
        <authorList>
            <person name="Petersen C."/>
            <person name="Sorensen T."/>
            <person name="Nielsen M.R."/>
            <person name="Sondergaard T.E."/>
            <person name="Sorensen J.L."/>
            <person name="Fitzpatrick D.A."/>
            <person name="Frisvad J.C."/>
            <person name="Nielsen K.L."/>
        </authorList>
    </citation>
    <scope>NUCLEOTIDE SEQUENCE</scope>
    <source>
        <strain evidence="6">IBT 17514</strain>
    </source>
</reference>
<comment type="caution">
    <text evidence="6">The sequence shown here is derived from an EMBL/GenBank/DDBJ whole genome shotgun (WGS) entry which is preliminary data.</text>
</comment>
<dbReference type="EMBL" id="JAQJAN010000001">
    <property type="protein sequence ID" value="KAJ5740354.1"/>
    <property type="molecule type" value="Genomic_DNA"/>
</dbReference>
<gene>
    <name evidence="6" type="ORF">N7493_000226</name>
</gene>
<feature type="compositionally biased region" description="Basic and acidic residues" evidence="5">
    <location>
        <begin position="213"/>
        <end position="222"/>
    </location>
</feature>
<evidence type="ECO:0008006" key="8">
    <source>
        <dbReference type="Google" id="ProtNLM"/>
    </source>
</evidence>
<dbReference type="GO" id="GO:0042797">
    <property type="term" value="P:tRNA transcription by RNA polymerase III"/>
    <property type="evidence" value="ECO:0007669"/>
    <property type="project" value="TreeGrafter"/>
</dbReference>
<evidence type="ECO:0000313" key="6">
    <source>
        <dbReference type="EMBL" id="KAJ5740354.1"/>
    </source>
</evidence>
<accession>A0AAD6HWY9</accession>
<sequence>MPPPRPGARRTTAKPEGSAESSATPGPSGRPPVQRLQSLTKRAPPGGSITPASRAPSALGADTGPKPLKFRPKAVQRKTKEEREAIEKIEQERNNERLKEAAAIQRGKDNGRGRGAFRGRGGAMGGGVGGPLGSTQGGAFRGRGGAQGRGRLRSTFTAGSRGRDDDSSGDELATSIDQINIESDEDWDSADDVKGKKPSRGRRERGLRPVRVTRHEHEERVIHVNMESSSAKAAEIRDKAQQEAAEEISSTEEDIPMSQPEVKEEPSDDNDTPIADLPPAEDDGLPTQRYRVRRKTSDPKSADRKPVGSKEAIPPTKVKRDPRELLRTKEEIDEYDRHLADLKHIRELLTHREPEPEPEPEAQPPAEAEAEKSQPAETDTNMDDGLDQDNEEAPIEKLANEHLLGHLFLMQFPPMTPNLSLANTNDAPAPQTTQSQPQPQAEPEVKTENGEGADVEVTGETISDGPSKLVTAATNWSLPAGRVGKLNVHKSGRVTMDWGGISFELDRAAAVDFVQEALIVSQPEPDQSGQLAKDDARHQAWSMGQLSGKFTVMPNWDAML</sequence>
<dbReference type="AlphaFoldDB" id="A0AAD6HWY9"/>
<feature type="region of interest" description="Disordered" evidence="5">
    <location>
        <begin position="1"/>
        <end position="388"/>
    </location>
</feature>
<dbReference type="InterPro" id="IPR007811">
    <property type="entry name" value="RPC4"/>
</dbReference>
<evidence type="ECO:0000256" key="5">
    <source>
        <dbReference type="SAM" id="MobiDB-lite"/>
    </source>
</evidence>
<dbReference type="Proteomes" id="UP001215712">
    <property type="component" value="Unassembled WGS sequence"/>
</dbReference>
<name>A0AAD6HWY9_9EURO</name>
<dbReference type="Pfam" id="PF05132">
    <property type="entry name" value="RNA_pol_Rpc4"/>
    <property type="match status" value="1"/>
</dbReference>
<dbReference type="PANTHER" id="PTHR13408:SF0">
    <property type="entry name" value="DNA-DIRECTED RNA POLYMERASE III SUBUNIT RPC4"/>
    <property type="match status" value="1"/>
</dbReference>
<feature type="compositionally biased region" description="Basic residues" evidence="5">
    <location>
        <begin position="68"/>
        <end position="77"/>
    </location>
</feature>
<dbReference type="PANTHER" id="PTHR13408">
    <property type="entry name" value="DNA-DIRECTED RNA POLYMERASE III"/>
    <property type="match status" value="1"/>
</dbReference>
<feature type="region of interest" description="Disordered" evidence="5">
    <location>
        <begin position="419"/>
        <end position="451"/>
    </location>
</feature>
<evidence type="ECO:0000256" key="2">
    <source>
        <dbReference type="ARBA" id="ARBA00022478"/>
    </source>
</evidence>
<evidence type="ECO:0000256" key="3">
    <source>
        <dbReference type="ARBA" id="ARBA00023163"/>
    </source>
</evidence>
<protein>
    <recommendedName>
        <fullName evidence="8">DNA-directed RNA polymerase III RPC4</fullName>
    </recommendedName>
</protein>
<evidence type="ECO:0000256" key="1">
    <source>
        <dbReference type="ARBA" id="ARBA00004123"/>
    </source>
</evidence>
<dbReference type="GO" id="GO:0003677">
    <property type="term" value="F:DNA binding"/>
    <property type="evidence" value="ECO:0007669"/>
    <property type="project" value="InterPro"/>
</dbReference>
<feature type="compositionally biased region" description="Basic and acidic residues" evidence="5">
    <location>
        <begin position="295"/>
        <end position="308"/>
    </location>
</feature>
<feature type="compositionally biased region" description="Acidic residues" evidence="5">
    <location>
        <begin position="244"/>
        <end position="255"/>
    </location>
</feature>
<organism evidence="6 7">
    <name type="scientific">Penicillium malachiteum</name>
    <dbReference type="NCBI Taxonomy" id="1324776"/>
    <lineage>
        <taxon>Eukaryota</taxon>
        <taxon>Fungi</taxon>
        <taxon>Dikarya</taxon>
        <taxon>Ascomycota</taxon>
        <taxon>Pezizomycotina</taxon>
        <taxon>Eurotiomycetes</taxon>
        <taxon>Eurotiomycetidae</taxon>
        <taxon>Eurotiales</taxon>
        <taxon>Aspergillaceae</taxon>
        <taxon>Penicillium</taxon>
    </lineage>
</organism>
<proteinExistence type="predicted"/>
<dbReference type="GO" id="GO:0005666">
    <property type="term" value="C:RNA polymerase III complex"/>
    <property type="evidence" value="ECO:0007669"/>
    <property type="project" value="InterPro"/>
</dbReference>
<evidence type="ECO:0000256" key="4">
    <source>
        <dbReference type="ARBA" id="ARBA00023242"/>
    </source>
</evidence>
<keyword evidence="2" id="KW-0240">DNA-directed RNA polymerase</keyword>